<dbReference type="EMBL" id="KP830097">
    <property type="protein sequence ID" value="AKA59499.1"/>
    <property type="molecule type" value="Genomic_DNA"/>
</dbReference>
<dbReference type="CDD" id="cd19531">
    <property type="entry name" value="LCL_NRPS-like"/>
    <property type="match status" value="1"/>
</dbReference>
<dbReference type="Pfam" id="PF00501">
    <property type="entry name" value="AMP-binding"/>
    <property type="match status" value="3"/>
</dbReference>
<evidence type="ECO:0000256" key="1">
    <source>
        <dbReference type="ARBA" id="ARBA00001957"/>
    </source>
</evidence>
<dbReference type="FunFam" id="1.10.1200.10:FF:000005">
    <property type="entry name" value="Nonribosomal peptide synthetase 1"/>
    <property type="match status" value="1"/>
</dbReference>
<dbReference type="FunFam" id="3.40.50.12780:FF:000012">
    <property type="entry name" value="Non-ribosomal peptide synthetase"/>
    <property type="match status" value="2"/>
</dbReference>
<dbReference type="GO" id="GO:0031177">
    <property type="term" value="F:phosphopantetheine binding"/>
    <property type="evidence" value="ECO:0007669"/>
    <property type="project" value="InterPro"/>
</dbReference>
<dbReference type="Pfam" id="PF00668">
    <property type="entry name" value="Condensation"/>
    <property type="match status" value="5"/>
</dbReference>
<evidence type="ECO:0000313" key="6">
    <source>
        <dbReference type="EMBL" id="AKA59499.1"/>
    </source>
</evidence>
<proteinExistence type="predicted"/>
<dbReference type="GO" id="GO:0003824">
    <property type="term" value="F:catalytic activity"/>
    <property type="evidence" value="ECO:0007669"/>
    <property type="project" value="InterPro"/>
</dbReference>
<evidence type="ECO:0000259" key="5">
    <source>
        <dbReference type="PROSITE" id="PS50075"/>
    </source>
</evidence>
<dbReference type="SMART" id="SM00823">
    <property type="entry name" value="PKS_PP"/>
    <property type="match status" value="3"/>
</dbReference>
<evidence type="ECO:0000256" key="3">
    <source>
        <dbReference type="ARBA" id="ARBA00022553"/>
    </source>
</evidence>
<dbReference type="InterPro" id="IPR000873">
    <property type="entry name" value="AMP-dep_synth/lig_dom"/>
</dbReference>
<accession>A0A0E3M286</accession>
<dbReference type="PROSITE" id="PS50075">
    <property type="entry name" value="CARRIER"/>
    <property type="match status" value="3"/>
</dbReference>
<dbReference type="PROSITE" id="PS00455">
    <property type="entry name" value="AMP_BINDING"/>
    <property type="match status" value="1"/>
</dbReference>
<dbReference type="Pfam" id="PF00550">
    <property type="entry name" value="PP-binding"/>
    <property type="match status" value="3"/>
</dbReference>
<dbReference type="GO" id="GO:0043041">
    <property type="term" value="P:amino acid activation for nonribosomal peptide biosynthetic process"/>
    <property type="evidence" value="ECO:0007669"/>
    <property type="project" value="TreeGrafter"/>
</dbReference>
<feature type="domain" description="Carrier" evidence="5">
    <location>
        <begin position="3464"/>
        <end position="3539"/>
    </location>
</feature>
<dbReference type="CDD" id="cd17643">
    <property type="entry name" value="A_NRPS_Cytc1-like"/>
    <property type="match status" value="1"/>
</dbReference>
<feature type="domain" description="Carrier" evidence="5">
    <location>
        <begin position="2142"/>
        <end position="2217"/>
    </location>
</feature>
<dbReference type="Gene3D" id="3.30.300.30">
    <property type="match status" value="3"/>
</dbReference>
<dbReference type="InterPro" id="IPR009081">
    <property type="entry name" value="PP-bd_ACP"/>
</dbReference>
<dbReference type="InterPro" id="IPR020806">
    <property type="entry name" value="PKS_PP-bd"/>
</dbReference>
<dbReference type="GO" id="GO:0005737">
    <property type="term" value="C:cytoplasm"/>
    <property type="evidence" value="ECO:0007669"/>
    <property type="project" value="TreeGrafter"/>
</dbReference>
<protein>
    <submittedName>
        <fullName evidence="6">Non-ribosomal peptide synthetase</fullName>
    </submittedName>
</protein>
<feature type="domain" description="Carrier" evidence="5">
    <location>
        <begin position="925"/>
        <end position="1000"/>
    </location>
</feature>
<dbReference type="PROSITE" id="PS00012">
    <property type="entry name" value="PHOSPHOPANTETHEINE"/>
    <property type="match status" value="2"/>
</dbReference>
<dbReference type="InterPro" id="IPR020845">
    <property type="entry name" value="AMP-binding_CS"/>
</dbReference>
<keyword evidence="2" id="KW-0596">Phosphopantetheine</keyword>
<dbReference type="InterPro" id="IPR023213">
    <property type="entry name" value="CAT-like_dom_sf"/>
</dbReference>
<dbReference type="InterPro" id="IPR045851">
    <property type="entry name" value="AMP-bd_C_sf"/>
</dbReference>
<keyword evidence="3" id="KW-0597">Phosphoprotein</keyword>
<name>A0A0E3M286_9BACT</name>
<dbReference type="SUPFAM" id="SSF52777">
    <property type="entry name" value="CoA-dependent acyltransferases"/>
    <property type="match status" value="8"/>
</dbReference>
<dbReference type="InterPro" id="IPR042099">
    <property type="entry name" value="ANL_N_sf"/>
</dbReference>
<dbReference type="Gene3D" id="1.10.1200.10">
    <property type="entry name" value="ACP-like"/>
    <property type="match status" value="3"/>
</dbReference>
<dbReference type="Gene3D" id="3.30.559.10">
    <property type="entry name" value="Chloramphenicol acetyltransferase-like domain"/>
    <property type="match status" value="4"/>
</dbReference>
<evidence type="ECO:0000256" key="4">
    <source>
        <dbReference type="SAM" id="MobiDB-lite"/>
    </source>
</evidence>
<feature type="region of interest" description="Disordered" evidence="4">
    <location>
        <begin position="167"/>
        <end position="187"/>
    </location>
</feature>
<dbReference type="Pfam" id="PF13193">
    <property type="entry name" value="AMP-binding_C"/>
    <property type="match status" value="3"/>
</dbReference>
<dbReference type="SUPFAM" id="SSF56801">
    <property type="entry name" value="Acetyl-CoA synthetase-like"/>
    <property type="match status" value="3"/>
</dbReference>
<dbReference type="InterPro" id="IPR006162">
    <property type="entry name" value="Ppantetheine_attach_site"/>
</dbReference>
<dbReference type="NCBIfam" id="NF003417">
    <property type="entry name" value="PRK04813.1"/>
    <property type="match status" value="3"/>
</dbReference>
<dbReference type="CDD" id="cd05930">
    <property type="entry name" value="A_NRPS"/>
    <property type="match status" value="1"/>
</dbReference>
<dbReference type="Gene3D" id="3.40.50.12780">
    <property type="entry name" value="N-terminal domain of ligase-like"/>
    <property type="match status" value="3"/>
</dbReference>
<reference evidence="6" key="1">
    <citation type="journal article" date="2015" name="Proc. Natl. Acad. Sci. U.S.A.">
        <title>Multiplexed metagenome mining using short DNA sequence tags facilitates targeted discovery of epoxyketone proteasome inhibitors.</title>
        <authorList>
            <person name="Owen J.G."/>
            <person name="Charlop-Powers Z."/>
            <person name="Smith A.G."/>
            <person name="Ternei M.A."/>
            <person name="Calle P.Y."/>
            <person name="Reddy B.V."/>
            <person name="Montiel D."/>
            <person name="Brady S.F."/>
        </authorList>
    </citation>
    <scope>NUCLEOTIDE SEQUENCE</scope>
</reference>
<dbReference type="PANTHER" id="PTHR45527">
    <property type="entry name" value="NONRIBOSOMAL PEPTIDE SYNTHETASE"/>
    <property type="match status" value="1"/>
</dbReference>
<dbReference type="SUPFAM" id="SSF47336">
    <property type="entry name" value="ACP-like"/>
    <property type="match status" value="3"/>
</dbReference>
<dbReference type="InterPro" id="IPR001242">
    <property type="entry name" value="Condensation_dom"/>
</dbReference>
<sequence length="3576" mass="390907">MPALELALDALLERHEALRTRVVQTPGGLVQVVEPAPSVRLDVEALDGATENFAAHASAVLTQEAREPFDIARSPLARFRLFERGATDHVLTYTVHHLASDGWSVELFLRELASGYKRAREGAQPAAGPPAARYADFVAWERALECSERGRSQLAYWARQLDGAPSALALPTDRPRPRRSEGNGASLAFELGETATAGTRRLARQHRTTPQAVVLAAFAGLLSIYSGQDDLVVGSPFARRPRREFEDVVGMFVNMAALRIDTSGNPTFGDLVARVRDVMVGAFAHQDVAFDTVVAELGLRREPGLVPLLRVAFVAPPALEIDMTAVGLRAEVIPIHTQTSKFDLTLYVADDSRTMHGQIEFSTELLDEPTVERLARHLTRVLERAIERPGLPLAELELLDDEECAEQLERWNDTDAEFPDVGLAELVRRAAAARPDAVALSEGAVQVTYGELVERAGRVARGLLACGVVAGDFVGLLLERGIGQVEAVLGVLFAGAAYVPIEPATPAERLAFIVADAGLRWMVVDREIQRSEALDGVDAVTLEELREGGRSAAALPEVSGPAPAYCIYTSGTTGHPKGVVVTHRNLARLLACEASPFEFGIDDTWCLFHSYTFDFAVWELFACLVHGGRLVVAGAAEARDTERFWALLRRERVSVLNQTPSAFAQLMALERREPDPLAHLRYVIFGGERLTPGTLADFRERHPHAQLVNMYGITEVTVHASVRFVTDADVADDVSNIGVPIPTTELHVLDRHGLGRLLPAGAVGELYVGGLGVAAGYLRRPELDAARFVANPFGPGRLFRSGDLARRRPDGTIEFLGRADTQVKLRGYRIEPGEVEAALRAHPGVADAVVRIDPGGERLVAFVVASTPAPGVAELRSHLARKLPDYMIPGAFREVERLPLTHNGKLDERALWALGVQLDDHQGGPPQTPTAEALGTIWAELLDVDQAHAGDSFFDLGGHSLLAVRALERAKELFGVELLLRDLFDNPRLQDLADLIDDRRDTDGTSNADGSPSSELLPASSFQQRIWFDERLRPDTPLYNVPLAWRVEGRLDRDELERALALVVERHEILRTRFVERDGRVHQLVEDPWPPRLAYHDLRTAPPPRRDAEVTALLREAARQPFDTSTTPLLRFALLRTGEDEHVLFVCVHHLVWDAESTAIFLRELGSCMEAVTRGPVASPRVDTAAPTRVDDSRAVSAHQERMAFFEQLESGVVYPQQPIYHNLALFLRTRTVPDVEAVARAVGAAVERHEALSTNIRFGDGGFRRVAGPRDGRIVWLAPEADAGDRPPDVLLEQVRQPLALDHDALFRAVVLPLDDGSSWLALIGHLAVVDRHSLYVVARELLDDLSGKGHEVSGTRYSDWWRRHERDRVAVTRDVARHAERLRSEVEPLALPHFTARAPLQEYQEGSVEFAIPDALRSGGLCTDLVTLPDLLLAGVAALMATYSGQEQIPIGMLRTERKRDDQGVVGPVAEPVPLVLQVPGNLTFRQLARNVAFAVGEAYEAEHAEFDELVRAVRVEHDTSRMPLFDVLFQCVDAGDYLMARSDLLNEIVETGSGYGRYDLHFFVRAVDLSGSLLYNSCLYDGMQAARLARHLSRLLHRCVATPDAPLGELDLLDDEERAQQLETWNATAAGFPDIGLAELVRRAAAERPDAVALTCGARQWTYRNLVTRAERVAQGLVRRGVVPGDFVGLLLSRGPGQVEAVLGVLFAGAAYVPIEPATPAERLAFIVADAGLRWMLVDPEIQRSEALDGVDAVTLEELREGGRSAAALPEVSGPAPAYCIYTSGTTGHPKGVVVTHRNVVRLVANDRFPFEFGPDDVWAMFHSYTFDITVWDLFGCLNHGGRLVLAGEDEARDSQRLWRLLQSERVTLLYQTPSAFAQLLRVEESEPAELDHLRYVLLGGERLEPALLAGFRQRHPWVRIANKYGITEVTVDTAVRFVTDEDVAENVSNIGGPIPTTTIHLLDPGTGRRLLPAGAVGEIYVGGLGVAAGYLRRPELDAARFLPNPFAKGRMFRSGDLARYRPDGTLEFLGRADSQIKLRGYRIEPGEIEAALREHPLVSQAVVRLDEGGERLVAYIVASTPAPTSLELRAHVGGKVPEYMVPGRFRSLERLPLTKNGKLDERALHTASVALDDHQGGPPQTPTAEALGTIWAELLDLDQVYAGDSFFDLGGHSLLAARVVARINSTFRVDLPLRELFDHHRLQDLADVIDRHSDVGVERALDDIPSRELLPASSFQQRIWFDERLRPDTPLYNVPLAWRVEGRLDCDELERALALVVERHEILRTRFVERDGRLYRLVDDPWTPRVDYRDLTAVSPDRRDDVLDANLRSAAREPFDVSAGRLLRSLVLRVDDRREVLFVCAHHLVWDGECAEIFLRDLERCRRQGSIGMGPQYDEYVNVERQALATETGSTSLSYWTTQLDGLAPHLPLAPPPVAEPNGVVRLDVSSCAAAVQRVRQQLGASWFIAAAAALAKAVHGVTASSDIGIACQVSDRGERFGEVIGPCLNTVVLRSICGPETTVGDLLEQTRATVLDAHDHRATPLDSVIARLSPPRQSGRAPFTDVVLNMAGTPASHWMGSTLQPVVLDWTWQHDTKFGLTVTLPEAHSDEIVMSYDGTRFARADIERIAEEMRSVLEGGPESLGTPVLSVAASGTADRGRSVEPAEAQYRDFVLAQAGRRSTDEGSADLAHWVAKLRDVPPFLPLSPPRRPGRNGSATVTLPPAASKRLRSLQDQEGVTLFMVLAAALAAVLHRWTGAESVTFGSAVANRDGDAFTDVLGPCSNTVVLRSDCAEGTTLGALLRDMKQAILDAVERQAVPFEDVVAALNPARRPGWTPFVDVMLALEPDCSAPSRLAGRPLTDMHFVDGRADYMGKFGLTVGFRRVGDELRGEVYYRGDRFAEPDAHRLAGLLGRVLAGYPDRLEEPLQTADLVDEAERRELARFESGGPADPPATVVELVAEASRQRPEATAVSATGVTLTYRDLDDLSASVAARLRRAVDAPDGVVVLCLERGWKLIVAMLGVWRAGFSACLIDPEYPDRRIEYIVGDVAACAIVVDGATAKHTPIASVARVLDATDELGLHPMAVDTGADGGVGTDELPAVRPSDRACVIYTSGSTGEPKGVQVSHASLAQLVRGYNAKFAPGPDDRASQLAGVGFDAVHIEVWPYLSAGACVVPYEGRVVASDLIHWLDAHAITRAFVPTPLAEAVWTLGARPARLSRMIVGGASLLQPVPDDLPYRVSNAYGPTEATVVAAIHDVEPSSWHPVNCVGRPIAGTWVTVRDAAGKRCPVGVPGEVWIGGAGVAAGYLDRAALTRERFVDLGPDDGPGRAYRTGDRGRWLDDGTLEILGRMDRQLKIRGVRIEPGEIESWLSADPLVEQCLVRGVGRQRQSLVAYLVPVPGGRRDTPAVVARLRAGLPRWMVPDAIVWLDALPLSANGKVDVDRLPVPDLTDRVDAAPRIAPRGELQEAIAGVWRDLLGCEHVGIDDNFFDLGGDSIELGVMHARVEELAEEALPIHFVFENPTIRALARALDGSSRDEQAKSEDGEEFRERAARMRAAQEAARRRSRDVHAS</sequence>
<dbReference type="NCBIfam" id="TIGR01733">
    <property type="entry name" value="AA-adenyl-dom"/>
    <property type="match status" value="3"/>
</dbReference>
<dbReference type="InterPro" id="IPR036736">
    <property type="entry name" value="ACP-like_sf"/>
</dbReference>
<dbReference type="PANTHER" id="PTHR45527:SF1">
    <property type="entry name" value="FATTY ACID SYNTHASE"/>
    <property type="match status" value="1"/>
</dbReference>
<comment type="cofactor">
    <cofactor evidence="1">
        <name>pantetheine 4'-phosphate</name>
        <dbReference type="ChEBI" id="CHEBI:47942"/>
    </cofactor>
</comment>
<dbReference type="InterPro" id="IPR025110">
    <property type="entry name" value="AMP-bd_C"/>
</dbReference>
<feature type="region of interest" description="Disordered" evidence="4">
    <location>
        <begin position="3534"/>
        <end position="3576"/>
    </location>
</feature>
<dbReference type="FunFam" id="3.30.300.30:FF:000015">
    <property type="entry name" value="Nonribosomal peptide synthase SidD"/>
    <property type="match status" value="1"/>
</dbReference>
<dbReference type="Gene3D" id="3.30.559.30">
    <property type="entry name" value="Nonribosomal peptide synthetase, condensation domain"/>
    <property type="match status" value="4"/>
</dbReference>
<dbReference type="InterPro" id="IPR010071">
    <property type="entry name" value="AA_adenyl_dom"/>
</dbReference>
<feature type="compositionally biased region" description="Basic and acidic residues" evidence="4">
    <location>
        <begin position="3538"/>
        <end position="3557"/>
    </location>
</feature>
<organism evidence="6">
    <name type="scientific">uncultured bacterium NM_1663</name>
    <dbReference type="NCBI Taxonomy" id="1630017"/>
    <lineage>
        <taxon>Bacteria</taxon>
        <taxon>environmental samples</taxon>
    </lineage>
</organism>
<evidence type="ECO:0000256" key="2">
    <source>
        <dbReference type="ARBA" id="ARBA00022450"/>
    </source>
</evidence>
<dbReference type="GO" id="GO:0044550">
    <property type="term" value="P:secondary metabolite biosynthetic process"/>
    <property type="evidence" value="ECO:0007669"/>
    <property type="project" value="TreeGrafter"/>
</dbReference>